<dbReference type="InterPro" id="IPR000748">
    <property type="entry name" value="PsdUridine_synth_RsuA/RluB/E/F"/>
</dbReference>
<dbReference type="Gene3D" id="3.10.290.10">
    <property type="entry name" value="RNA-binding S4 domain"/>
    <property type="match status" value="1"/>
</dbReference>
<dbReference type="InterPro" id="IPR006145">
    <property type="entry name" value="PsdUridine_synth_RsuA/RluA"/>
</dbReference>
<dbReference type="InterPro" id="IPR020094">
    <property type="entry name" value="TruA/RsuA/RluB/E/F_N"/>
</dbReference>
<evidence type="ECO:0000259" key="5">
    <source>
        <dbReference type="SMART" id="SM00363"/>
    </source>
</evidence>
<dbReference type="PANTHER" id="PTHR47683">
    <property type="entry name" value="PSEUDOURIDINE SYNTHASE FAMILY PROTEIN-RELATED"/>
    <property type="match status" value="1"/>
</dbReference>
<dbReference type="Gene3D" id="3.30.70.1560">
    <property type="entry name" value="Alpha-L RNA-binding motif"/>
    <property type="match status" value="1"/>
</dbReference>
<dbReference type="Proteomes" id="UP001209076">
    <property type="component" value="Unassembled WGS sequence"/>
</dbReference>
<dbReference type="CDD" id="cd00165">
    <property type="entry name" value="S4"/>
    <property type="match status" value="1"/>
</dbReference>
<name>A0ABT2PZ42_9MOLU</name>
<dbReference type="SUPFAM" id="SSF55120">
    <property type="entry name" value="Pseudouridine synthase"/>
    <property type="match status" value="1"/>
</dbReference>
<dbReference type="InterPro" id="IPR050343">
    <property type="entry name" value="RsuA_PseudoU_synthase"/>
</dbReference>
<dbReference type="InterPro" id="IPR042092">
    <property type="entry name" value="PsdUridine_s_RsuA/RluB/E/F_cat"/>
</dbReference>
<evidence type="ECO:0000256" key="2">
    <source>
        <dbReference type="ARBA" id="ARBA00023235"/>
    </source>
</evidence>
<evidence type="ECO:0000313" key="6">
    <source>
        <dbReference type="EMBL" id="MCU0104933.1"/>
    </source>
</evidence>
<dbReference type="Pfam" id="PF00849">
    <property type="entry name" value="PseudoU_synth_2"/>
    <property type="match status" value="1"/>
</dbReference>
<dbReference type="RefSeq" id="WP_262096191.1">
    <property type="nucleotide sequence ID" value="NZ_JAOEGN010000007.1"/>
</dbReference>
<dbReference type="Gene3D" id="3.30.70.580">
    <property type="entry name" value="Pseudouridine synthase I, catalytic domain, N-terminal subdomain"/>
    <property type="match status" value="1"/>
</dbReference>
<dbReference type="InterPro" id="IPR036986">
    <property type="entry name" value="S4_RNA-bd_sf"/>
</dbReference>
<keyword evidence="7" id="KW-1185">Reference proteome</keyword>
<protein>
    <recommendedName>
        <fullName evidence="4">Pseudouridine synthase</fullName>
        <ecNumber evidence="4">5.4.99.-</ecNumber>
    </recommendedName>
</protein>
<evidence type="ECO:0000256" key="4">
    <source>
        <dbReference type="RuleBase" id="RU003887"/>
    </source>
</evidence>
<proteinExistence type="inferred from homology"/>
<dbReference type="PANTHER" id="PTHR47683:SF2">
    <property type="entry name" value="RNA-BINDING S4 DOMAIN-CONTAINING PROTEIN"/>
    <property type="match status" value="1"/>
</dbReference>
<dbReference type="PROSITE" id="PS50889">
    <property type="entry name" value="S4"/>
    <property type="match status" value="1"/>
</dbReference>
<dbReference type="InterPro" id="IPR002942">
    <property type="entry name" value="S4_RNA-bd"/>
</dbReference>
<dbReference type="NCBIfam" id="TIGR00093">
    <property type="entry name" value="pseudouridine synthase"/>
    <property type="match status" value="1"/>
</dbReference>
<keyword evidence="2 4" id="KW-0413">Isomerase</keyword>
<organism evidence="6 7">
    <name type="scientific">Paracholeplasma vituli</name>
    <dbReference type="NCBI Taxonomy" id="69473"/>
    <lineage>
        <taxon>Bacteria</taxon>
        <taxon>Bacillati</taxon>
        <taxon>Mycoplasmatota</taxon>
        <taxon>Mollicutes</taxon>
        <taxon>Acholeplasmatales</taxon>
        <taxon>Acholeplasmataceae</taxon>
        <taxon>Paracholeplasma</taxon>
    </lineage>
</organism>
<dbReference type="EC" id="5.4.99.-" evidence="4"/>
<comment type="similarity">
    <text evidence="1 4">Belongs to the pseudouridine synthase RsuA family.</text>
</comment>
<reference evidence="7" key="1">
    <citation type="submission" date="2023-07" db="EMBL/GenBank/DDBJ databases">
        <title>Novel Mycoplasma species identified in domestic and wild animals.</title>
        <authorList>
            <person name="Volokhov D.V."/>
            <person name="Furtak V.A."/>
            <person name="Zagorodnyaya T.A."/>
        </authorList>
    </citation>
    <scope>NUCLEOTIDE SEQUENCE [LARGE SCALE GENOMIC DNA]</scope>
    <source>
        <strain evidence="7">92-19</strain>
    </source>
</reference>
<dbReference type="EMBL" id="JAOEGN010000007">
    <property type="protein sequence ID" value="MCU0104933.1"/>
    <property type="molecule type" value="Genomic_DNA"/>
</dbReference>
<dbReference type="Pfam" id="PF01479">
    <property type="entry name" value="S4"/>
    <property type="match status" value="1"/>
</dbReference>
<dbReference type="InterPro" id="IPR020103">
    <property type="entry name" value="PsdUridine_synth_cat_dom_sf"/>
</dbReference>
<sequence>MEHAKRLTHVFQSEDIKIEHIKDKGISINKYIADSGYCSRRKADELIQSGIVTLNGSLATLGMRVEKNDVVKVNDTLIKPIEDKVYIVLNKPEGIVCTTERHIENNIVDYMNLDEVIFPIGRLDKDSKGLILLTNDGDIVNKILRAEYGHEKEYSIEVDKPLTKAFIDYMEQGVVIFNLKTKKYQQTEPCKLIQEDDTHFRIILKQGMNRQIRRMTTALGYEVVTLERIRIMHITKKDLPLGYYRYLTNDELKELNRAIQK</sequence>
<evidence type="ECO:0000256" key="1">
    <source>
        <dbReference type="ARBA" id="ARBA00008348"/>
    </source>
</evidence>
<dbReference type="SUPFAM" id="SSF55174">
    <property type="entry name" value="Alpha-L RNA-binding motif"/>
    <property type="match status" value="1"/>
</dbReference>
<evidence type="ECO:0000313" key="7">
    <source>
        <dbReference type="Proteomes" id="UP001209076"/>
    </source>
</evidence>
<comment type="caution">
    <text evidence="6">The sequence shown here is derived from an EMBL/GenBank/DDBJ whole genome shotgun (WGS) entry which is preliminary data.</text>
</comment>
<accession>A0ABT2PZ42</accession>
<feature type="domain" description="RNA-binding S4" evidence="5">
    <location>
        <begin position="26"/>
        <end position="82"/>
    </location>
</feature>
<dbReference type="InterPro" id="IPR018496">
    <property type="entry name" value="PsdUridine_synth_RsuA/RluB_CS"/>
</dbReference>
<gene>
    <name evidence="6" type="ORF">N7603_04610</name>
</gene>
<dbReference type="PROSITE" id="PS01149">
    <property type="entry name" value="PSI_RSU"/>
    <property type="match status" value="1"/>
</dbReference>
<keyword evidence="3" id="KW-0694">RNA-binding</keyword>
<dbReference type="SMART" id="SM00363">
    <property type="entry name" value="S4"/>
    <property type="match status" value="1"/>
</dbReference>
<evidence type="ECO:0000256" key="3">
    <source>
        <dbReference type="PROSITE-ProRule" id="PRU00182"/>
    </source>
</evidence>